<organism evidence="1 2">
    <name type="scientific">Cucumis melo var. makuwa</name>
    <name type="common">Oriental melon</name>
    <dbReference type="NCBI Taxonomy" id="1194695"/>
    <lineage>
        <taxon>Eukaryota</taxon>
        <taxon>Viridiplantae</taxon>
        <taxon>Streptophyta</taxon>
        <taxon>Embryophyta</taxon>
        <taxon>Tracheophyta</taxon>
        <taxon>Spermatophyta</taxon>
        <taxon>Magnoliopsida</taxon>
        <taxon>eudicotyledons</taxon>
        <taxon>Gunneridae</taxon>
        <taxon>Pentapetalae</taxon>
        <taxon>rosids</taxon>
        <taxon>fabids</taxon>
        <taxon>Cucurbitales</taxon>
        <taxon>Cucurbitaceae</taxon>
        <taxon>Benincaseae</taxon>
        <taxon>Cucumis</taxon>
    </lineage>
</organism>
<dbReference type="AlphaFoldDB" id="A0A5A7UL68"/>
<dbReference type="Proteomes" id="UP000321393">
    <property type="component" value="Unassembled WGS sequence"/>
</dbReference>
<gene>
    <name evidence="1" type="ORF">E6C27_scaffold288G001690</name>
</gene>
<name>A0A5A7UL68_CUCMM</name>
<evidence type="ECO:0000313" key="1">
    <source>
        <dbReference type="EMBL" id="KAA0056643.1"/>
    </source>
</evidence>
<comment type="caution">
    <text evidence="1">The sequence shown here is derived from an EMBL/GenBank/DDBJ whole genome shotgun (WGS) entry which is preliminary data.</text>
</comment>
<reference evidence="1 2" key="1">
    <citation type="submission" date="2019-08" db="EMBL/GenBank/DDBJ databases">
        <title>Draft genome sequences of two oriental melons (Cucumis melo L. var makuwa).</title>
        <authorList>
            <person name="Kwon S.-Y."/>
        </authorList>
    </citation>
    <scope>NUCLEOTIDE SEQUENCE [LARGE SCALE GENOMIC DNA]</scope>
    <source>
        <strain evidence="2">cv. SW 3</strain>
        <tissue evidence="1">Leaf</tissue>
    </source>
</reference>
<accession>A0A5A7UL68</accession>
<protein>
    <submittedName>
        <fullName evidence="1">Uncharacterized protein</fullName>
    </submittedName>
</protein>
<evidence type="ECO:0000313" key="2">
    <source>
        <dbReference type="Proteomes" id="UP000321393"/>
    </source>
</evidence>
<dbReference type="EMBL" id="SSTE01007373">
    <property type="protein sequence ID" value="KAA0056643.1"/>
    <property type="molecule type" value="Genomic_DNA"/>
</dbReference>
<proteinExistence type="predicted"/>
<sequence length="80" mass="8946">MPTSPQQHLGASTSLRVAYPQNATFFILSQNNPFLKVFLQQNSLFLDLGLTKANDKAYVYILASMSEILSKKHETMVAAR</sequence>